<evidence type="ECO:0000313" key="2">
    <source>
        <dbReference type="EMBL" id="STX30834.1"/>
    </source>
</evidence>
<sequence>MAIEAMDQLRLKLKLTEELKRLGIEALETPADFRELSPNEVLMLDDKKGVYDLMAAAGFQAIRADTLEAHFLPESEEEPAVRNTYLNHLTKHLGYETLTEFKTSSSIKELNQLLAGYLEERTKDTRQYQSGFAGLFQKSLLQKEKAVHAMKLALADPEEAKELMEHLSVLRQGELGKSIRAFVKDGKANDIIGHPVHTVTEFIQALSAQSIRLTAGPTDN</sequence>
<name>A0A378IF25_9GAMM</name>
<dbReference type="Proteomes" id="UP000054735">
    <property type="component" value="Unassembled WGS sequence"/>
</dbReference>
<dbReference type="Proteomes" id="UP000255066">
    <property type="component" value="Unassembled WGS sequence"/>
</dbReference>
<protein>
    <submittedName>
        <fullName evidence="2">Uncharacterized protein</fullName>
    </submittedName>
</protein>
<dbReference type="OrthoDB" id="5653108at2"/>
<gene>
    <name evidence="1" type="ORF">Lbir_1710</name>
    <name evidence="2" type="ORF">NCTC12437_00601</name>
</gene>
<reference evidence="1 3" key="1">
    <citation type="submission" date="2015-11" db="EMBL/GenBank/DDBJ databases">
        <title>Genomic analysis of 38 Legionella species identifies large and diverse effector repertoires.</title>
        <authorList>
            <person name="Burstein D."/>
            <person name="Amaro F."/>
            <person name="Zusman T."/>
            <person name="Lifshitz Z."/>
            <person name="Cohen O."/>
            <person name="Gilbert J.A."/>
            <person name="Pupko T."/>
            <person name="Shuman H.A."/>
            <person name="Segal G."/>
        </authorList>
    </citation>
    <scope>NUCLEOTIDE SEQUENCE [LARGE SCALE GENOMIC DNA]</scope>
    <source>
        <strain evidence="1 3">CDC#1407-AL-14</strain>
    </source>
</reference>
<reference evidence="2 4" key="2">
    <citation type="submission" date="2018-06" db="EMBL/GenBank/DDBJ databases">
        <authorList>
            <consortium name="Pathogen Informatics"/>
            <person name="Doyle S."/>
        </authorList>
    </citation>
    <scope>NUCLEOTIDE SEQUENCE [LARGE SCALE GENOMIC DNA]</scope>
    <source>
        <strain evidence="2 4">NCTC12437</strain>
    </source>
</reference>
<keyword evidence="3" id="KW-1185">Reference proteome</keyword>
<evidence type="ECO:0000313" key="4">
    <source>
        <dbReference type="Proteomes" id="UP000255066"/>
    </source>
</evidence>
<dbReference type="EMBL" id="UGNW01000001">
    <property type="protein sequence ID" value="STX30834.1"/>
    <property type="molecule type" value="Genomic_DNA"/>
</dbReference>
<dbReference type="STRING" id="28083.Lbir_1710"/>
<dbReference type="AlphaFoldDB" id="A0A378IF25"/>
<organism evidence="2 4">
    <name type="scientific">Legionella birminghamensis</name>
    <dbReference type="NCBI Taxonomy" id="28083"/>
    <lineage>
        <taxon>Bacteria</taxon>
        <taxon>Pseudomonadati</taxon>
        <taxon>Pseudomonadota</taxon>
        <taxon>Gammaproteobacteria</taxon>
        <taxon>Legionellales</taxon>
        <taxon>Legionellaceae</taxon>
        <taxon>Legionella</taxon>
    </lineage>
</organism>
<evidence type="ECO:0000313" key="3">
    <source>
        <dbReference type="Proteomes" id="UP000054735"/>
    </source>
</evidence>
<proteinExistence type="predicted"/>
<evidence type="ECO:0000313" key="1">
    <source>
        <dbReference type="EMBL" id="KTC71558.1"/>
    </source>
</evidence>
<dbReference type="RefSeq" id="WP_058523765.1">
    <property type="nucleotide sequence ID" value="NZ_CAAAHV010000019.1"/>
</dbReference>
<dbReference type="EMBL" id="LNXT01000021">
    <property type="protein sequence ID" value="KTC71558.1"/>
    <property type="molecule type" value="Genomic_DNA"/>
</dbReference>
<accession>A0A378IF25</accession>